<organism evidence="7 8">
    <name type="scientific">Apiospora hydei</name>
    <dbReference type="NCBI Taxonomy" id="1337664"/>
    <lineage>
        <taxon>Eukaryota</taxon>
        <taxon>Fungi</taxon>
        <taxon>Dikarya</taxon>
        <taxon>Ascomycota</taxon>
        <taxon>Pezizomycotina</taxon>
        <taxon>Sordariomycetes</taxon>
        <taxon>Xylariomycetidae</taxon>
        <taxon>Amphisphaeriales</taxon>
        <taxon>Apiosporaceae</taxon>
        <taxon>Apiospora</taxon>
    </lineage>
</organism>
<comment type="caution">
    <text evidence="7">The sequence shown here is derived from an EMBL/GenBank/DDBJ whole genome shotgun (WGS) entry which is preliminary data.</text>
</comment>
<dbReference type="EMBL" id="JAQQWN010000002">
    <property type="protein sequence ID" value="KAK8093899.1"/>
    <property type="molecule type" value="Genomic_DNA"/>
</dbReference>
<evidence type="ECO:0000256" key="6">
    <source>
        <dbReference type="SAM" id="Phobius"/>
    </source>
</evidence>
<dbReference type="InterPro" id="IPR011701">
    <property type="entry name" value="MFS"/>
</dbReference>
<dbReference type="RefSeq" id="XP_066674672.1">
    <property type="nucleotide sequence ID" value="XM_066804899.1"/>
</dbReference>
<comment type="subcellular location">
    <subcellularLocation>
        <location evidence="1">Membrane</location>
        <topology evidence="1">Multi-pass membrane protein</topology>
    </subcellularLocation>
</comment>
<protein>
    <recommendedName>
        <fullName evidence="9">Major facilitator superfamily (MFS) profile domain-containing protein</fullName>
    </recommendedName>
</protein>
<dbReference type="InterPro" id="IPR036259">
    <property type="entry name" value="MFS_trans_sf"/>
</dbReference>
<proteinExistence type="predicted"/>
<keyword evidence="4 6" id="KW-0472">Membrane</keyword>
<keyword evidence="3 6" id="KW-1133">Transmembrane helix</keyword>
<evidence type="ECO:0000256" key="2">
    <source>
        <dbReference type="ARBA" id="ARBA00022692"/>
    </source>
</evidence>
<evidence type="ECO:0000256" key="3">
    <source>
        <dbReference type="ARBA" id="ARBA00022989"/>
    </source>
</evidence>
<evidence type="ECO:0000313" key="8">
    <source>
        <dbReference type="Proteomes" id="UP001433268"/>
    </source>
</evidence>
<dbReference type="PANTHER" id="PTHR23501:SF43">
    <property type="entry name" value="MULTIDRUG TRANSPORTER, PUTATIVE (AFU_ORTHOLOGUE AFUA_6G03040)-RELATED"/>
    <property type="match status" value="1"/>
</dbReference>
<name>A0ABR1XB97_9PEZI</name>
<evidence type="ECO:0000256" key="1">
    <source>
        <dbReference type="ARBA" id="ARBA00004141"/>
    </source>
</evidence>
<dbReference type="Proteomes" id="UP001433268">
    <property type="component" value="Unassembled WGS sequence"/>
</dbReference>
<keyword evidence="8" id="KW-1185">Reference proteome</keyword>
<sequence>MAPPHAQPTSGPQEKSDNVNLTYVSQRNDNRVPVSLVGAALESDGVGATSNHSALVISSHLHGIRLFLVTILNAVMLFLVQAEIFIVTTSIVAITGELGDFDAASWILASYFLGYGVGGGGSYALATIVTIEVVPPEGYPTQMTYMGIAVMLALILGPIAGGGISSVATWRWIFLLNVPIGVVGLVLAIVGIPAGFPHHQRKKPGNEARGEISQQRARPLNRLDMPGGVLLLLATMSIVAAFQEAGSRFSWGSAYFITLLVVSILLWLVLVIWERRVTLANAVREPVLPWRFLRSRFMVGTLLFQTLILNIPHVAEKRDHGESLPRRINLLKYLELTEVYWQSRGDGSGKSVSRHRQHAHGGSDHGALQRVRVSAVVGAWNLGPESRHRNIQPWRDSRDSRGRLE</sequence>
<feature type="transmembrane region" description="Helical" evidence="6">
    <location>
        <begin position="66"/>
        <end position="94"/>
    </location>
</feature>
<accession>A0ABR1XB97</accession>
<reference evidence="7 8" key="1">
    <citation type="submission" date="2023-01" db="EMBL/GenBank/DDBJ databases">
        <title>Analysis of 21 Apiospora genomes using comparative genomics revels a genus with tremendous synthesis potential of carbohydrate active enzymes and secondary metabolites.</title>
        <authorList>
            <person name="Sorensen T."/>
        </authorList>
    </citation>
    <scope>NUCLEOTIDE SEQUENCE [LARGE SCALE GENOMIC DNA]</scope>
    <source>
        <strain evidence="7 8">CBS 114990</strain>
    </source>
</reference>
<dbReference type="Pfam" id="PF07690">
    <property type="entry name" value="MFS_1"/>
    <property type="match status" value="1"/>
</dbReference>
<dbReference type="SUPFAM" id="SSF103473">
    <property type="entry name" value="MFS general substrate transporter"/>
    <property type="match status" value="1"/>
</dbReference>
<feature type="transmembrane region" description="Helical" evidence="6">
    <location>
        <begin position="170"/>
        <end position="196"/>
    </location>
</feature>
<gene>
    <name evidence="7" type="ORF">PG997_000584</name>
</gene>
<dbReference type="PANTHER" id="PTHR23501">
    <property type="entry name" value="MAJOR FACILITATOR SUPERFAMILY"/>
    <property type="match status" value="1"/>
</dbReference>
<feature type="transmembrane region" description="Helical" evidence="6">
    <location>
        <begin position="223"/>
        <end position="242"/>
    </location>
</feature>
<feature type="transmembrane region" description="Helical" evidence="6">
    <location>
        <begin position="254"/>
        <end position="273"/>
    </location>
</feature>
<dbReference type="GeneID" id="92037959"/>
<evidence type="ECO:0000256" key="5">
    <source>
        <dbReference type="SAM" id="MobiDB-lite"/>
    </source>
</evidence>
<keyword evidence="2 6" id="KW-0812">Transmembrane</keyword>
<evidence type="ECO:0008006" key="9">
    <source>
        <dbReference type="Google" id="ProtNLM"/>
    </source>
</evidence>
<evidence type="ECO:0000256" key="4">
    <source>
        <dbReference type="ARBA" id="ARBA00023136"/>
    </source>
</evidence>
<dbReference type="Gene3D" id="1.20.1250.20">
    <property type="entry name" value="MFS general substrate transporter like domains"/>
    <property type="match status" value="1"/>
</dbReference>
<evidence type="ECO:0000313" key="7">
    <source>
        <dbReference type="EMBL" id="KAK8093899.1"/>
    </source>
</evidence>
<feature type="transmembrane region" description="Helical" evidence="6">
    <location>
        <begin position="143"/>
        <end position="164"/>
    </location>
</feature>
<feature type="transmembrane region" description="Helical" evidence="6">
    <location>
        <begin position="106"/>
        <end position="131"/>
    </location>
</feature>
<feature type="region of interest" description="Disordered" evidence="5">
    <location>
        <begin position="347"/>
        <end position="367"/>
    </location>
</feature>